<dbReference type="SUPFAM" id="SSF51206">
    <property type="entry name" value="cAMP-binding domain-like"/>
    <property type="match status" value="1"/>
</dbReference>
<organism evidence="5 6">
    <name type="scientific">Pseudooctadecabacter jejudonensis</name>
    <dbReference type="NCBI Taxonomy" id="1391910"/>
    <lineage>
        <taxon>Bacteria</taxon>
        <taxon>Pseudomonadati</taxon>
        <taxon>Pseudomonadota</taxon>
        <taxon>Alphaproteobacteria</taxon>
        <taxon>Rhodobacterales</taxon>
        <taxon>Paracoccaceae</taxon>
        <taxon>Pseudooctadecabacter</taxon>
    </lineage>
</organism>
<evidence type="ECO:0000256" key="1">
    <source>
        <dbReference type="ARBA" id="ARBA00023015"/>
    </source>
</evidence>
<keyword evidence="1" id="KW-0805">Transcription regulation</keyword>
<feature type="domain" description="HTH crp-type" evidence="4">
    <location>
        <begin position="149"/>
        <end position="223"/>
    </location>
</feature>
<dbReference type="AlphaFoldDB" id="A0A1Y5T8J7"/>
<proteinExistence type="predicted"/>
<dbReference type="InterPro" id="IPR012318">
    <property type="entry name" value="HTH_CRP"/>
</dbReference>
<keyword evidence="3" id="KW-0804">Transcription</keyword>
<keyword evidence="2" id="KW-0238">DNA-binding</keyword>
<dbReference type="SMART" id="SM00419">
    <property type="entry name" value="HTH_CRP"/>
    <property type="match status" value="1"/>
</dbReference>
<evidence type="ECO:0000313" key="6">
    <source>
        <dbReference type="Proteomes" id="UP000193623"/>
    </source>
</evidence>
<dbReference type="InterPro" id="IPR036388">
    <property type="entry name" value="WH-like_DNA-bd_sf"/>
</dbReference>
<sequence>MSTMCETCPLHKSELFQDVPDDQRQITQRYKSGELRVEPGTPLMMEGSNAPQLYTALRGMGLRYTTLPNGNRQVINFIFPGDFIGLQAGVMGEMHHSVEATTSMTLCVFDRSEFFNFFKSNPYRGYDITWMAATEEHFLGDSLATVGQRSAYEAVSWALYKLFQKGDALGMVNAAQMPLPFRQQDLADALGLSLVHTNKTLAKLRSKQLASWSDGKLQVNDCEALAEAALVEHEPLKPRPFL</sequence>
<dbReference type="InterPro" id="IPR000595">
    <property type="entry name" value="cNMP-bd_dom"/>
</dbReference>
<dbReference type="CDD" id="cd00038">
    <property type="entry name" value="CAP_ED"/>
    <property type="match status" value="1"/>
</dbReference>
<dbReference type="EMBL" id="FWFT01000006">
    <property type="protein sequence ID" value="SLN58076.1"/>
    <property type="molecule type" value="Genomic_DNA"/>
</dbReference>
<dbReference type="GO" id="GO:0003677">
    <property type="term" value="F:DNA binding"/>
    <property type="evidence" value="ECO:0007669"/>
    <property type="project" value="UniProtKB-KW"/>
</dbReference>
<evidence type="ECO:0000256" key="3">
    <source>
        <dbReference type="ARBA" id="ARBA00023163"/>
    </source>
</evidence>
<evidence type="ECO:0000313" key="5">
    <source>
        <dbReference type="EMBL" id="SLN58076.1"/>
    </source>
</evidence>
<dbReference type="Proteomes" id="UP000193623">
    <property type="component" value="Unassembled WGS sequence"/>
</dbReference>
<evidence type="ECO:0000256" key="2">
    <source>
        <dbReference type="ARBA" id="ARBA00023125"/>
    </source>
</evidence>
<dbReference type="Pfam" id="PF00027">
    <property type="entry name" value="cNMP_binding"/>
    <property type="match status" value="1"/>
</dbReference>
<dbReference type="InterPro" id="IPR036390">
    <property type="entry name" value="WH_DNA-bd_sf"/>
</dbReference>
<dbReference type="SUPFAM" id="SSF46785">
    <property type="entry name" value="Winged helix' DNA-binding domain"/>
    <property type="match status" value="1"/>
</dbReference>
<protein>
    <submittedName>
        <fullName evidence="5">Nitrogen fixation regulation protein FixK</fullName>
    </submittedName>
</protein>
<dbReference type="GO" id="GO:0006355">
    <property type="term" value="P:regulation of DNA-templated transcription"/>
    <property type="evidence" value="ECO:0007669"/>
    <property type="project" value="InterPro"/>
</dbReference>
<dbReference type="Gene3D" id="2.60.120.10">
    <property type="entry name" value="Jelly Rolls"/>
    <property type="match status" value="1"/>
</dbReference>
<dbReference type="Gene3D" id="1.10.10.10">
    <property type="entry name" value="Winged helix-like DNA-binding domain superfamily/Winged helix DNA-binding domain"/>
    <property type="match status" value="1"/>
</dbReference>
<gene>
    <name evidence="5" type="primary">fixK_2</name>
    <name evidence="5" type="ORF">PSJ8397_03037</name>
</gene>
<name>A0A1Y5T8J7_9RHOB</name>
<dbReference type="InterPro" id="IPR014710">
    <property type="entry name" value="RmlC-like_jellyroll"/>
</dbReference>
<accession>A0A1Y5T8J7</accession>
<dbReference type="PROSITE" id="PS51063">
    <property type="entry name" value="HTH_CRP_2"/>
    <property type="match status" value="1"/>
</dbReference>
<keyword evidence="6" id="KW-1185">Reference proteome</keyword>
<evidence type="ECO:0000259" key="4">
    <source>
        <dbReference type="PROSITE" id="PS51063"/>
    </source>
</evidence>
<dbReference type="Pfam" id="PF13545">
    <property type="entry name" value="HTH_Crp_2"/>
    <property type="match status" value="1"/>
</dbReference>
<reference evidence="5 6" key="1">
    <citation type="submission" date="2017-03" db="EMBL/GenBank/DDBJ databases">
        <authorList>
            <person name="Afonso C.L."/>
            <person name="Miller P.J."/>
            <person name="Scott M.A."/>
            <person name="Spackman E."/>
            <person name="Goraichik I."/>
            <person name="Dimitrov K.M."/>
            <person name="Suarez D.L."/>
            <person name="Swayne D.E."/>
        </authorList>
    </citation>
    <scope>NUCLEOTIDE SEQUENCE [LARGE SCALE GENOMIC DNA]</scope>
    <source>
        <strain evidence="5 6">CECT 8397</strain>
    </source>
</reference>
<dbReference type="InterPro" id="IPR018490">
    <property type="entry name" value="cNMP-bd_dom_sf"/>
</dbReference>